<evidence type="ECO:0000256" key="9">
    <source>
        <dbReference type="ARBA" id="ARBA00022741"/>
    </source>
</evidence>
<keyword evidence="8 17" id="KW-0812">Transmembrane</keyword>
<evidence type="ECO:0000256" key="6">
    <source>
        <dbReference type="ARBA" id="ARBA00022553"/>
    </source>
</evidence>
<dbReference type="RefSeq" id="WP_121839076.1">
    <property type="nucleotide sequence ID" value="NZ_ML014779.1"/>
</dbReference>
<dbReference type="GO" id="GO:0005524">
    <property type="term" value="F:ATP binding"/>
    <property type="evidence" value="ECO:0007669"/>
    <property type="project" value="UniProtKB-KW"/>
</dbReference>
<comment type="subcellular location">
    <subcellularLocation>
        <location evidence="2">Cell inner membrane</location>
        <topology evidence="2">Multi-pass membrane protein</topology>
    </subcellularLocation>
</comment>
<dbReference type="OrthoDB" id="9810730at2"/>
<dbReference type="EC" id="2.7.13.3" evidence="3"/>
<dbReference type="SMART" id="SM00448">
    <property type="entry name" value="REC"/>
    <property type="match status" value="1"/>
</dbReference>
<keyword evidence="5" id="KW-0997">Cell inner membrane</keyword>
<dbReference type="InterPro" id="IPR003661">
    <property type="entry name" value="HisK_dim/P_dom"/>
</dbReference>
<keyword evidence="11" id="KW-0067">ATP-binding</keyword>
<name>A0A3L8PXQ6_9GAMM</name>
<keyword evidence="22" id="KW-1185">Reference proteome</keyword>
<evidence type="ECO:0000256" key="7">
    <source>
        <dbReference type="ARBA" id="ARBA00022679"/>
    </source>
</evidence>
<feature type="transmembrane region" description="Helical" evidence="17">
    <location>
        <begin position="15"/>
        <end position="37"/>
    </location>
</feature>
<evidence type="ECO:0000313" key="21">
    <source>
        <dbReference type="EMBL" id="RLV59589.1"/>
    </source>
</evidence>
<feature type="domain" description="Response regulatory" evidence="19">
    <location>
        <begin position="686"/>
        <end position="802"/>
    </location>
</feature>
<dbReference type="SMART" id="SM00073">
    <property type="entry name" value="HPT"/>
    <property type="match status" value="1"/>
</dbReference>
<dbReference type="CDD" id="cd00082">
    <property type="entry name" value="HisKA"/>
    <property type="match status" value="1"/>
</dbReference>
<evidence type="ECO:0000256" key="13">
    <source>
        <dbReference type="ARBA" id="ARBA00023012"/>
    </source>
</evidence>
<dbReference type="PROSITE" id="PS50894">
    <property type="entry name" value="HPT"/>
    <property type="match status" value="1"/>
</dbReference>
<dbReference type="InterPro" id="IPR011006">
    <property type="entry name" value="CheY-like_superfamily"/>
</dbReference>
<dbReference type="SUPFAM" id="SSF55874">
    <property type="entry name" value="ATPase domain of HSP90 chaperone/DNA topoisomerase II/histidine kinase"/>
    <property type="match status" value="1"/>
</dbReference>
<evidence type="ECO:0000259" key="18">
    <source>
        <dbReference type="PROSITE" id="PS50109"/>
    </source>
</evidence>
<dbReference type="InterPro" id="IPR001789">
    <property type="entry name" value="Sig_transdc_resp-reg_receiver"/>
</dbReference>
<dbReference type="InterPro" id="IPR036890">
    <property type="entry name" value="HATPase_C_sf"/>
</dbReference>
<dbReference type="InterPro" id="IPR036641">
    <property type="entry name" value="HPT_dom_sf"/>
</dbReference>
<dbReference type="AlphaFoldDB" id="A0A3L8PXQ6"/>
<dbReference type="InterPro" id="IPR003594">
    <property type="entry name" value="HATPase_dom"/>
</dbReference>
<evidence type="ECO:0000259" key="19">
    <source>
        <dbReference type="PROSITE" id="PS50110"/>
    </source>
</evidence>
<gene>
    <name evidence="21" type="primary">barA</name>
    <name evidence="21" type="ORF">D5018_11105</name>
</gene>
<dbReference type="PANTHER" id="PTHR45339:SF1">
    <property type="entry name" value="HYBRID SIGNAL TRANSDUCTION HISTIDINE KINASE J"/>
    <property type="match status" value="1"/>
</dbReference>
<dbReference type="InterPro" id="IPR005467">
    <property type="entry name" value="His_kinase_dom"/>
</dbReference>
<dbReference type="Pfam" id="PF01627">
    <property type="entry name" value="Hpt"/>
    <property type="match status" value="1"/>
</dbReference>
<evidence type="ECO:0000256" key="17">
    <source>
        <dbReference type="SAM" id="Phobius"/>
    </source>
</evidence>
<protein>
    <recommendedName>
        <fullName evidence="3">histidine kinase</fullName>
        <ecNumber evidence="3">2.7.13.3</ecNumber>
    </recommendedName>
</protein>
<dbReference type="Pfam" id="PF00072">
    <property type="entry name" value="Response_reg"/>
    <property type="match status" value="1"/>
</dbReference>
<dbReference type="Pfam" id="PF09984">
    <property type="entry name" value="sCache_4"/>
    <property type="match status" value="1"/>
</dbReference>
<evidence type="ECO:0000256" key="3">
    <source>
        <dbReference type="ARBA" id="ARBA00012438"/>
    </source>
</evidence>
<keyword evidence="6 16" id="KW-0597">Phosphoprotein</keyword>
<feature type="transmembrane region" description="Helical" evidence="17">
    <location>
        <begin position="188"/>
        <end position="210"/>
    </location>
</feature>
<accession>A0A3L8PXQ6</accession>
<dbReference type="Gene3D" id="3.40.50.2300">
    <property type="match status" value="1"/>
</dbReference>
<evidence type="ECO:0000256" key="2">
    <source>
        <dbReference type="ARBA" id="ARBA00004429"/>
    </source>
</evidence>
<dbReference type="InterPro" id="IPR004358">
    <property type="entry name" value="Sig_transdc_His_kin-like_C"/>
</dbReference>
<proteinExistence type="predicted"/>
<keyword evidence="12 17" id="KW-1133">Transmembrane helix</keyword>
<sequence length="932" mass="104352">MRGAETPPKHNLRTWVLMLALVPTVVIAILLAVFFTVNRTIELEQNILSKTRQVAEPVALAMGLALKSKNRDEAKRLLTSLQISDPELVESIAVFDNNNRRFVSSHYNKGFIGLRHGGSLVTLNQVEQEIHDNKLVIKVPIFAISDEEKQAYQQPDLPIEKPERGPLLGYISVLMNVSDIIEAKHRNIIISFVIILIGIQLNLMFTIRLVKFISGPIDELSMFVSRINSNQETNELSKQYISELDFLKRHIVTMSKTLAASQNEMQTNIEQATSDLVKTLEQIEIQNVELDIAKKRAQDANQTKSEFLANMSHELRTPLNGVIGFAKQLAKTPLHSSQLEYIQTIERSANNLLSIINDILDFSKLEAGKMVIEIIPFSIRDALDETLKLIAPAAHDKHLEFVIDIHEDVPDDVSGDMKHLNQIITNLVGNAIKFTESGSVMVKVELESSHLEQILLRFEVHDTGIGIKPEHQKLLFQAFKQADSSISRRFGGTGLGLIITQRLVEALGGNINFQSELGKGSTFWCILPLERCQLRLGDSLPVANLKNKSVLLCEPNPLAASVTSDILSSWEMLYRVATSPEDVTNKLASSQNFDYFMLSIGDTCNLAKVQKVLQLAQTKTERIILLFNSSKHERLLGDVLNYTDAVIKTPFTSLSLARQMIYAQKTTQPAFYSSQAASPQQKKNLNVLAVDDNPANLMLIDALLNEIVTNVTTASSGEKAIRLAKQYRYDLILMDIQMPDIDGIQATQNIRKDSLNRNTPIVAVTAHSMSEEKERILASGMEDQLQKPIDVSDLQETIERWVNKPSFLQFERHTLNWELCLSQAGHKTELALEMLQMLVKSIPNTCEDIQTTFDAQEPKSMIQIIHKLHGACCYCGVPTTQGLCKQIETALKAGENIKQLEPEILELIDELIKVESAAKQIITQMSPESLYS</sequence>
<dbReference type="PRINTS" id="PR00344">
    <property type="entry name" value="BCTRLSENSOR"/>
</dbReference>
<feature type="domain" description="HPt" evidence="20">
    <location>
        <begin position="827"/>
        <end position="925"/>
    </location>
</feature>
<dbReference type="CDD" id="cd16922">
    <property type="entry name" value="HATPase_EvgS-ArcB-TorS-like"/>
    <property type="match status" value="1"/>
</dbReference>
<evidence type="ECO:0000256" key="5">
    <source>
        <dbReference type="ARBA" id="ARBA00022519"/>
    </source>
</evidence>
<dbReference type="FunFam" id="1.10.287.130:FF:000003">
    <property type="entry name" value="Histidine kinase"/>
    <property type="match status" value="1"/>
</dbReference>
<keyword evidence="10 21" id="KW-0418">Kinase</keyword>
<evidence type="ECO:0000256" key="10">
    <source>
        <dbReference type="ARBA" id="ARBA00022777"/>
    </source>
</evidence>
<feature type="modified residue" description="Phosphohistidine" evidence="15">
    <location>
        <position position="866"/>
    </location>
</feature>
<dbReference type="Gene3D" id="1.10.287.130">
    <property type="match status" value="1"/>
</dbReference>
<evidence type="ECO:0000256" key="1">
    <source>
        <dbReference type="ARBA" id="ARBA00000085"/>
    </source>
</evidence>
<dbReference type="SUPFAM" id="SSF47384">
    <property type="entry name" value="Homodimeric domain of signal transducing histidine kinase"/>
    <property type="match status" value="1"/>
</dbReference>
<dbReference type="InterPro" id="IPR008207">
    <property type="entry name" value="Sig_transdc_His_kin_Hpt_dom"/>
</dbReference>
<comment type="caution">
    <text evidence="21">The sequence shown here is derived from an EMBL/GenBank/DDBJ whole genome shotgun (WGS) entry which is preliminary data.</text>
</comment>
<keyword evidence="14 17" id="KW-0472">Membrane</keyword>
<dbReference type="EMBL" id="QZEI01000030">
    <property type="protein sequence ID" value="RLV59589.1"/>
    <property type="molecule type" value="Genomic_DNA"/>
</dbReference>
<evidence type="ECO:0000256" key="4">
    <source>
        <dbReference type="ARBA" id="ARBA00022475"/>
    </source>
</evidence>
<dbReference type="Pfam" id="PF02518">
    <property type="entry name" value="HATPase_c"/>
    <property type="match status" value="1"/>
</dbReference>
<keyword evidence="9" id="KW-0547">Nucleotide-binding</keyword>
<dbReference type="FunFam" id="3.30.565.10:FF:000010">
    <property type="entry name" value="Sensor histidine kinase RcsC"/>
    <property type="match status" value="1"/>
</dbReference>
<evidence type="ECO:0000259" key="20">
    <source>
        <dbReference type="PROSITE" id="PS50894"/>
    </source>
</evidence>
<dbReference type="SUPFAM" id="SSF47226">
    <property type="entry name" value="Histidine-containing phosphotransfer domain, HPT domain"/>
    <property type="match status" value="1"/>
</dbReference>
<dbReference type="Proteomes" id="UP000281474">
    <property type="component" value="Unassembled WGS sequence"/>
</dbReference>
<dbReference type="GO" id="GO:0000155">
    <property type="term" value="F:phosphorelay sensor kinase activity"/>
    <property type="evidence" value="ECO:0007669"/>
    <property type="project" value="InterPro"/>
</dbReference>
<comment type="catalytic activity">
    <reaction evidence="1">
        <text>ATP + protein L-histidine = ADP + protein N-phospho-L-histidine.</text>
        <dbReference type="EC" id="2.7.13.3"/>
    </reaction>
</comment>
<dbReference type="PROSITE" id="PS50109">
    <property type="entry name" value="HIS_KIN"/>
    <property type="match status" value="1"/>
</dbReference>
<feature type="modified residue" description="4-aspartylphosphate" evidence="16">
    <location>
        <position position="735"/>
    </location>
</feature>
<dbReference type="GO" id="GO:0005886">
    <property type="term" value="C:plasma membrane"/>
    <property type="evidence" value="ECO:0007669"/>
    <property type="project" value="UniProtKB-SubCell"/>
</dbReference>
<evidence type="ECO:0000256" key="11">
    <source>
        <dbReference type="ARBA" id="ARBA00022840"/>
    </source>
</evidence>
<evidence type="ECO:0000256" key="14">
    <source>
        <dbReference type="ARBA" id="ARBA00023136"/>
    </source>
</evidence>
<feature type="domain" description="Histidine kinase" evidence="18">
    <location>
        <begin position="310"/>
        <end position="531"/>
    </location>
</feature>
<dbReference type="PANTHER" id="PTHR45339">
    <property type="entry name" value="HYBRID SIGNAL TRANSDUCTION HISTIDINE KINASE J"/>
    <property type="match status" value="1"/>
</dbReference>
<dbReference type="InterPro" id="IPR019247">
    <property type="entry name" value="Histidine_kinase_BarA_N"/>
</dbReference>
<reference evidence="21 22" key="1">
    <citation type="submission" date="2018-09" db="EMBL/GenBank/DDBJ databases">
        <title>Phylogeny of the Shewanellaceae, and recommendation for two new genera, Pseudoshewanella and Parashewanella.</title>
        <authorList>
            <person name="Wang G."/>
        </authorList>
    </citation>
    <scope>NUCLEOTIDE SEQUENCE [LARGE SCALE GENOMIC DNA]</scope>
    <source>
        <strain evidence="21 22">C51</strain>
    </source>
</reference>
<dbReference type="NCBIfam" id="NF008318">
    <property type="entry name" value="PRK11107.1"/>
    <property type="match status" value="1"/>
</dbReference>
<evidence type="ECO:0000313" key="22">
    <source>
        <dbReference type="Proteomes" id="UP000281474"/>
    </source>
</evidence>
<evidence type="ECO:0000256" key="15">
    <source>
        <dbReference type="PROSITE-ProRule" id="PRU00110"/>
    </source>
</evidence>
<evidence type="ECO:0000256" key="16">
    <source>
        <dbReference type="PROSITE-ProRule" id="PRU00169"/>
    </source>
</evidence>
<dbReference type="Pfam" id="PF00512">
    <property type="entry name" value="HisKA"/>
    <property type="match status" value="1"/>
</dbReference>
<dbReference type="SMART" id="SM00387">
    <property type="entry name" value="HATPase_c"/>
    <property type="match status" value="1"/>
</dbReference>
<keyword evidence="4" id="KW-1003">Cell membrane</keyword>
<dbReference type="CDD" id="cd17546">
    <property type="entry name" value="REC_hyHK_CKI1_RcsC-like"/>
    <property type="match status" value="1"/>
</dbReference>
<dbReference type="SUPFAM" id="SSF52172">
    <property type="entry name" value="CheY-like"/>
    <property type="match status" value="1"/>
</dbReference>
<evidence type="ECO:0000256" key="12">
    <source>
        <dbReference type="ARBA" id="ARBA00022989"/>
    </source>
</evidence>
<keyword evidence="13" id="KW-0902">Two-component regulatory system</keyword>
<organism evidence="21 22">
    <name type="scientific">Parashewanella curva</name>
    <dbReference type="NCBI Taxonomy" id="2338552"/>
    <lineage>
        <taxon>Bacteria</taxon>
        <taxon>Pseudomonadati</taxon>
        <taxon>Pseudomonadota</taxon>
        <taxon>Gammaproteobacteria</taxon>
        <taxon>Alteromonadales</taxon>
        <taxon>Shewanellaceae</taxon>
        <taxon>Parashewanella</taxon>
    </lineage>
</organism>
<dbReference type="InterPro" id="IPR036097">
    <property type="entry name" value="HisK_dim/P_sf"/>
</dbReference>
<evidence type="ECO:0000256" key="8">
    <source>
        <dbReference type="ARBA" id="ARBA00022692"/>
    </source>
</evidence>
<dbReference type="Gene3D" id="3.30.565.10">
    <property type="entry name" value="Histidine kinase-like ATPase, C-terminal domain"/>
    <property type="match status" value="1"/>
</dbReference>
<dbReference type="Gene3D" id="1.20.120.160">
    <property type="entry name" value="HPT domain"/>
    <property type="match status" value="1"/>
</dbReference>
<dbReference type="SMART" id="SM00388">
    <property type="entry name" value="HisKA"/>
    <property type="match status" value="1"/>
</dbReference>
<keyword evidence="7 21" id="KW-0808">Transferase</keyword>
<dbReference type="PROSITE" id="PS50110">
    <property type="entry name" value="RESPONSE_REGULATORY"/>
    <property type="match status" value="1"/>
</dbReference>